<evidence type="ECO:0000313" key="8">
    <source>
        <dbReference type="Proteomes" id="UP000093343"/>
    </source>
</evidence>
<comment type="subcellular location">
    <subcellularLocation>
        <location evidence="1">Cell outer membrane</location>
    </subcellularLocation>
</comment>
<dbReference type="SUPFAM" id="SSF103088">
    <property type="entry name" value="OmpA-like"/>
    <property type="match status" value="1"/>
</dbReference>
<feature type="domain" description="OmpA-like" evidence="6">
    <location>
        <begin position="523"/>
        <end position="644"/>
    </location>
</feature>
<dbReference type="InterPro" id="IPR036737">
    <property type="entry name" value="OmpA-like_sf"/>
</dbReference>
<evidence type="ECO:0000256" key="2">
    <source>
        <dbReference type="ARBA" id="ARBA00023136"/>
    </source>
</evidence>
<keyword evidence="8" id="KW-1185">Reference proteome</keyword>
<dbReference type="InterPro" id="IPR008969">
    <property type="entry name" value="CarboxyPept-like_regulatory"/>
</dbReference>
<dbReference type="InterPro" id="IPR011042">
    <property type="entry name" value="6-blade_b-propeller_TolB-like"/>
</dbReference>
<gene>
    <name evidence="7" type="ORF">FLP_09995</name>
</gene>
<name>A0ABX2XJL6_9FLAO</name>
<dbReference type="CDD" id="cd07185">
    <property type="entry name" value="OmpA_C-like"/>
    <property type="match status" value="1"/>
</dbReference>
<sequence>MKKYILLCLIIICFSFDSYAQDSKTAAGDKKYDSYAYIDAIKTYERVAEKGYKSEDMFKKLGNSYYFNSDFDGAAKWYGELFAMNTAVEPEFYYRYAQSLKSTGQIDKANKILSEFNAKFKNDNRGKLYKEDVNYLDQIKANSGRYTIEDAGINSKYSDYGSFVYDNKIYFASARDTGNFSQRKHKWTNEYFTNLYFADVDATTGKSVKVNTFKTSINTKFHESSPAFTKDGKTVYFTRNNYVNGKKGKDENKITLIKIYKATLDNNGKWGNSIELPFNSDNYSVGHPALSADEKTLYFASDMPGTFGQSDIYKVSINGESYSAPQNLGTSINTEGKETFPYVTSENEIYFASDGHPGLGGLDVFVGKIEDNGTISNIQNVGSDINSLKDDFAYNIDPVSRRGYFSSNKDGGQGSDDIYKFLETRKLQCVQTLEGIITDLNTNAVLPGTKVTLYEGTTIKNSTVSDKDGYYTFTVECGKTYNVRAEKEEYTTREVTVTIGKLTGKTSLPIALEKSTCKVTIGDDLGKCFGIKMIYFDLDKSNIRTEAALDLEKILDVLNNNPTMKLDIRSHTDSRATHQYNAALSNRRAKSTIDWLVKNGVAKNRLTGKGYGETQLVNGCSDGVQCSEEEHQMNRRSEFIIMGL</sequence>
<dbReference type="SUPFAM" id="SSF48452">
    <property type="entry name" value="TPR-like"/>
    <property type="match status" value="1"/>
</dbReference>
<dbReference type="Pfam" id="PF00691">
    <property type="entry name" value="OmpA"/>
    <property type="match status" value="1"/>
</dbReference>
<evidence type="ECO:0000313" key="7">
    <source>
        <dbReference type="EMBL" id="OCB75284.1"/>
    </source>
</evidence>
<keyword evidence="3" id="KW-0998">Cell outer membrane</keyword>
<dbReference type="PANTHER" id="PTHR30329:SF21">
    <property type="entry name" value="LIPOPROTEIN YIAD-RELATED"/>
    <property type="match status" value="1"/>
</dbReference>
<feature type="chain" id="PRO_5045972134" evidence="5">
    <location>
        <begin position="21"/>
        <end position="644"/>
    </location>
</feature>
<keyword evidence="7" id="KW-0969">Cilium</keyword>
<dbReference type="PROSITE" id="PS51123">
    <property type="entry name" value="OMPA_2"/>
    <property type="match status" value="1"/>
</dbReference>
<comment type="caution">
    <text evidence="7">The sequence shown here is derived from an EMBL/GenBank/DDBJ whole genome shotgun (WGS) entry which is preliminary data.</text>
</comment>
<organism evidence="7 8">
    <name type="scientific">Flavobacterium piscis</name>
    <dbReference type="NCBI Taxonomy" id="1114874"/>
    <lineage>
        <taxon>Bacteria</taxon>
        <taxon>Pseudomonadati</taxon>
        <taxon>Bacteroidota</taxon>
        <taxon>Flavobacteriia</taxon>
        <taxon>Flavobacteriales</taxon>
        <taxon>Flavobacteriaceae</taxon>
        <taxon>Flavobacterium</taxon>
    </lineage>
</organism>
<dbReference type="InterPro" id="IPR011990">
    <property type="entry name" value="TPR-like_helical_dom_sf"/>
</dbReference>
<accession>A0ABX2XJL6</accession>
<evidence type="ECO:0000256" key="1">
    <source>
        <dbReference type="ARBA" id="ARBA00004442"/>
    </source>
</evidence>
<evidence type="ECO:0000259" key="6">
    <source>
        <dbReference type="PROSITE" id="PS51123"/>
    </source>
</evidence>
<evidence type="ECO:0000256" key="5">
    <source>
        <dbReference type="SAM" id="SignalP"/>
    </source>
</evidence>
<dbReference type="Pfam" id="PF07676">
    <property type="entry name" value="PD40"/>
    <property type="match status" value="2"/>
</dbReference>
<dbReference type="InterPro" id="IPR006664">
    <property type="entry name" value="OMP_bac"/>
</dbReference>
<dbReference type="Gene3D" id="1.25.40.10">
    <property type="entry name" value="Tetratricopeptide repeat domain"/>
    <property type="match status" value="1"/>
</dbReference>
<protein>
    <submittedName>
        <fullName evidence="7">Flagellar motor protein MotB</fullName>
    </submittedName>
</protein>
<dbReference type="PRINTS" id="PR01021">
    <property type="entry name" value="OMPADOMAIN"/>
</dbReference>
<evidence type="ECO:0000256" key="3">
    <source>
        <dbReference type="ARBA" id="ARBA00023237"/>
    </source>
</evidence>
<reference evidence="8" key="1">
    <citation type="submission" date="2016-03" db="EMBL/GenBank/DDBJ databases">
        <title>Draft genome sequence of Paenibacillus glacialis DSM 22343.</title>
        <authorList>
            <person name="Shin S.-K."/>
            <person name="Yi H."/>
        </authorList>
    </citation>
    <scope>NUCLEOTIDE SEQUENCE [LARGE SCALE GENOMIC DNA]</scope>
    <source>
        <strain evidence="8">CCUG 60099</strain>
    </source>
</reference>
<dbReference type="InterPro" id="IPR050330">
    <property type="entry name" value="Bact_OuterMem_StrucFunc"/>
</dbReference>
<dbReference type="RefSeq" id="WP_065449380.1">
    <property type="nucleotide sequence ID" value="NZ_LVEN01000019.1"/>
</dbReference>
<dbReference type="SUPFAM" id="SSF49464">
    <property type="entry name" value="Carboxypeptidase regulatory domain-like"/>
    <property type="match status" value="1"/>
</dbReference>
<dbReference type="InterPro" id="IPR006665">
    <property type="entry name" value="OmpA-like"/>
</dbReference>
<keyword evidence="7" id="KW-0282">Flagellum</keyword>
<dbReference type="Proteomes" id="UP000093343">
    <property type="component" value="Unassembled WGS sequence"/>
</dbReference>
<proteinExistence type="predicted"/>
<dbReference type="Gene3D" id="3.30.1330.60">
    <property type="entry name" value="OmpA-like domain"/>
    <property type="match status" value="1"/>
</dbReference>
<dbReference type="Pfam" id="PF13620">
    <property type="entry name" value="CarboxypepD_reg"/>
    <property type="match status" value="1"/>
</dbReference>
<dbReference type="SUPFAM" id="SSF82171">
    <property type="entry name" value="DPP6 N-terminal domain-like"/>
    <property type="match status" value="1"/>
</dbReference>
<dbReference type="Gene3D" id="2.60.40.1120">
    <property type="entry name" value="Carboxypeptidase-like, regulatory domain"/>
    <property type="match status" value="1"/>
</dbReference>
<dbReference type="Gene3D" id="2.120.10.30">
    <property type="entry name" value="TolB, C-terminal domain"/>
    <property type="match status" value="1"/>
</dbReference>
<dbReference type="PANTHER" id="PTHR30329">
    <property type="entry name" value="STATOR ELEMENT OF FLAGELLAR MOTOR COMPLEX"/>
    <property type="match status" value="1"/>
</dbReference>
<keyword evidence="7" id="KW-0966">Cell projection</keyword>
<dbReference type="InterPro" id="IPR011659">
    <property type="entry name" value="WD40"/>
</dbReference>
<keyword evidence="2 4" id="KW-0472">Membrane</keyword>
<keyword evidence="5" id="KW-0732">Signal</keyword>
<evidence type="ECO:0000256" key="4">
    <source>
        <dbReference type="PROSITE-ProRule" id="PRU00473"/>
    </source>
</evidence>
<feature type="signal peptide" evidence="5">
    <location>
        <begin position="1"/>
        <end position="20"/>
    </location>
</feature>
<dbReference type="EMBL" id="LVEN01000019">
    <property type="protein sequence ID" value="OCB75284.1"/>
    <property type="molecule type" value="Genomic_DNA"/>
</dbReference>